<proteinExistence type="predicted"/>
<accession>A0AC35G5A5</accession>
<protein>
    <submittedName>
        <fullName evidence="2">Uncharacterized protein</fullName>
    </submittedName>
</protein>
<evidence type="ECO:0000313" key="1">
    <source>
        <dbReference type="Proteomes" id="UP000887580"/>
    </source>
</evidence>
<dbReference type="WBParaSite" id="PS1159_v2.g2404.t1">
    <property type="protein sequence ID" value="PS1159_v2.g2404.t1"/>
    <property type="gene ID" value="PS1159_v2.g2404"/>
</dbReference>
<evidence type="ECO:0000313" key="2">
    <source>
        <dbReference type="WBParaSite" id="PS1159_v2.g2404.t1"/>
    </source>
</evidence>
<organism evidence="1 2">
    <name type="scientific">Panagrolaimus sp. PS1159</name>
    <dbReference type="NCBI Taxonomy" id="55785"/>
    <lineage>
        <taxon>Eukaryota</taxon>
        <taxon>Metazoa</taxon>
        <taxon>Ecdysozoa</taxon>
        <taxon>Nematoda</taxon>
        <taxon>Chromadorea</taxon>
        <taxon>Rhabditida</taxon>
        <taxon>Tylenchina</taxon>
        <taxon>Panagrolaimomorpha</taxon>
        <taxon>Panagrolaimoidea</taxon>
        <taxon>Panagrolaimidae</taxon>
        <taxon>Panagrolaimus</taxon>
    </lineage>
</organism>
<dbReference type="Proteomes" id="UP000887580">
    <property type="component" value="Unplaced"/>
</dbReference>
<sequence length="70" mass="7826">MILGKSTKKILPNRVRVVTKSDATSTLGFCNQNNKPTCCEFTYRPSEVVAVVGHVFRSFIKITRFGFGKT</sequence>
<reference evidence="2" key="1">
    <citation type="submission" date="2022-11" db="UniProtKB">
        <authorList>
            <consortium name="WormBaseParasite"/>
        </authorList>
    </citation>
    <scope>IDENTIFICATION</scope>
</reference>
<name>A0AC35G5A5_9BILA</name>